<feature type="region of interest" description="Disordered" evidence="1">
    <location>
        <begin position="50"/>
        <end position="87"/>
    </location>
</feature>
<proteinExistence type="predicted"/>
<keyword evidence="3" id="KW-1185">Reference proteome</keyword>
<reference evidence="2" key="1">
    <citation type="journal article" date="2021" name="Front. Microbiol.">
        <title>Comprehensive Comparative Genomics and Phenotyping of Methylobacterium Species.</title>
        <authorList>
            <person name="Alessa O."/>
            <person name="Ogura Y."/>
            <person name="Fujitani Y."/>
            <person name="Takami H."/>
            <person name="Hayashi T."/>
            <person name="Sahin N."/>
            <person name="Tani A."/>
        </authorList>
    </citation>
    <scope>NUCLEOTIDE SEQUENCE</scope>
    <source>
        <strain evidence="2">NBRC 15686</strain>
    </source>
</reference>
<evidence type="ECO:0000313" key="2">
    <source>
        <dbReference type="EMBL" id="GJE63200.1"/>
    </source>
</evidence>
<sequence>MTNFEELLNIKLNEDKYVLARIVIDYFKRAHEPIPDWAIRVDAEGRRKAAEKAAESAQEARETNRAAKVRKRKKSAVRPSEDDLGAS</sequence>
<evidence type="ECO:0000313" key="3">
    <source>
        <dbReference type="Proteomes" id="UP001055039"/>
    </source>
</evidence>
<dbReference type="EMBL" id="BPRC01000001">
    <property type="protein sequence ID" value="GJE63200.1"/>
    <property type="molecule type" value="Genomic_DNA"/>
</dbReference>
<organism evidence="2 3">
    <name type="scientific">Methylorubrum aminovorans</name>
    <dbReference type="NCBI Taxonomy" id="269069"/>
    <lineage>
        <taxon>Bacteria</taxon>
        <taxon>Pseudomonadati</taxon>
        <taxon>Pseudomonadota</taxon>
        <taxon>Alphaproteobacteria</taxon>
        <taxon>Hyphomicrobiales</taxon>
        <taxon>Methylobacteriaceae</taxon>
        <taxon>Methylorubrum</taxon>
    </lineage>
</organism>
<accession>A0ABQ4UBQ2</accession>
<protein>
    <submittedName>
        <fullName evidence="2">Uncharacterized protein</fullName>
    </submittedName>
</protein>
<evidence type="ECO:0000256" key="1">
    <source>
        <dbReference type="SAM" id="MobiDB-lite"/>
    </source>
</evidence>
<dbReference type="Proteomes" id="UP001055039">
    <property type="component" value="Unassembled WGS sequence"/>
</dbReference>
<feature type="compositionally biased region" description="Basic and acidic residues" evidence="1">
    <location>
        <begin position="50"/>
        <end position="65"/>
    </location>
</feature>
<name>A0ABQ4UBQ2_9HYPH</name>
<feature type="compositionally biased region" description="Basic residues" evidence="1">
    <location>
        <begin position="67"/>
        <end position="76"/>
    </location>
</feature>
<reference evidence="2" key="2">
    <citation type="submission" date="2021-08" db="EMBL/GenBank/DDBJ databases">
        <authorList>
            <person name="Tani A."/>
            <person name="Ola A."/>
            <person name="Ogura Y."/>
            <person name="Katsura K."/>
            <person name="Hayashi T."/>
        </authorList>
    </citation>
    <scope>NUCLEOTIDE SEQUENCE</scope>
    <source>
        <strain evidence="2">NBRC 15686</strain>
    </source>
</reference>
<comment type="caution">
    <text evidence="2">The sequence shown here is derived from an EMBL/GenBank/DDBJ whole genome shotgun (WGS) entry which is preliminary data.</text>
</comment>
<dbReference type="RefSeq" id="WP_238221985.1">
    <property type="nucleotide sequence ID" value="NZ_BAAADH010000020.1"/>
</dbReference>
<gene>
    <name evidence="2" type="ORF">LNAOJCKE_0394</name>
</gene>